<keyword evidence="2" id="KW-1133">Transmembrane helix</keyword>
<reference evidence="3 4" key="1">
    <citation type="submission" date="2023-05" db="EMBL/GenBank/DDBJ databases">
        <title>Rombocin, a short stable natural nisin variant, displays selective antimicrobial activity against Listeria monocytogenes and employs dual mode of action to kill target bacterial strains.</title>
        <authorList>
            <person name="Wambui J."/>
            <person name="Stephan R."/>
            <person name="Kuipers O.P."/>
        </authorList>
    </citation>
    <scope>NUCLEOTIDE SEQUENCE [LARGE SCALE GENOMIC DNA]</scope>
    <source>
        <strain evidence="3 4">RC002</strain>
    </source>
</reference>
<dbReference type="Proteomes" id="UP001301012">
    <property type="component" value="Unassembled WGS sequence"/>
</dbReference>
<keyword evidence="2" id="KW-0472">Membrane</keyword>
<evidence type="ECO:0000256" key="2">
    <source>
        <dbReference type="SAM" id="Phobius"/>
    </source>
</evidence>
<evidence type="ECO:0000313" key="4">
    <source>
        <dbReference type="Proteomes" id="UP001301012"/>
    </source>
</evidence>
<sequence length="100" mass="11544">MSSVVCFLLTFTLIIVNAVMGIFVGLDYYLMILAVSTLGLTFGLVLYNYKKIFFSKKKIRKNKTLTSNKVKRDTSKVKRDTTKVKRDNRRETINAKRKIS</sequence>
<dbReference type="EMBL" id="JASKYM010000002">
    <property type="protein sequence ID" value="MDK2563384.1"/>
    <property type="molecule type" value="Genomic_DNA"/>
</dbReference>
<evidence type="ECO:0000256" key="1">
    <source>
        <dbReference type="SAM" id="MobiDB-lite"/>
    </source>
</evidence>
<feature type="region of interest" description="Disordered" evidence="1">
    <location>
        <begin position="65"/>
        <end position="100"/>
    </location>
</feature>
<organism evidence="3 4">
    <name type="scientific">Romboutsia sedimentorum</name>
    <dbReference type="NCBI Taxonomy" id="1368474"/>
    <lineage>
        <taxon>Bacteria</taxon>
        <taxon>Bacillati</taxon>
        <taxon>Bacillota</taxon>
        <taxon>Clostridia</taxon>
        <taxon>Peptostreptococcales</taxon>
        <taxon>Peptostreptococcaceae</taxon>
        <taxon>Romboutsia</taxon>
    </lineage>
</organism>
<feature type="transmembrane region" description="Helical" evidence="2">
    <location>
        <begin position="28"/>
        <end position="49"/>
    </location>
</feature>
<evidence type="ECO:0000313" key="3">
    <source>
        <dbReference type="EMBL" id="MDK2563384.1"/>
    </source>
</evidence>
<proteinExistence type="predicted"/>
<comment type="caution">
    <text evidence="3">The sequence shown here is derived from an EMBL/GenBank/DDBJ whole genome shotgun (WGS) entry which is preliminary data.</text>
</comment>
<keyword evidence="4" id="KW-1185">Reference proteome</keyword>
<dbReference type="RefSeq" id="WP_284132326.1">
    <property type="nucleotide sequence ID" value="NZ_JASKYM010000002.1"/>
</dbReference>
<name>A0ABT7E8X9_9FIRM</name>
<feature type="compositionally biased region" description="Basic and acidic residues" evidence="1">
    <location>
        <begin position="70"/>
        <end position="94"/>
    </location>
</feature>
<gene>
    <name evidence="3" type="ORF">QOZ84_07465</name>
</gene>
<accession>A0ABT7E8X9</accession>
<protein>
    <submittedName>
        <fullName evidence="3">Uncharacterized protein</fullName>
    </submittedName>
</protein>
<keyword evidence="2" id="KW-0812">Transmembrane</keyword>